<reference evidence="3 4" key="1">
    <citation type="submission" date="2022-11" db="EMBL/GenBank/DDBJ databases">
        <title>Genome sequencing of Acetobacter type strain.</title>
        <authorList>
            <person name="Heo J."/>
            <person name="Lee D."/>
            <person name="Han B.-H."/>
            <person name="Hong S.-B."/>
            <person name="Kwon S.-W."/>
        </authorList>
    </citation>
    <scope>NUCLEOTIDE SEQUENCE [LARGE SCALE GENOMIC DNA]</scope>
    <source>
        <strain evidence="3 4">KACC 21253</strain>
    </source>
</reference>
<protein>
    <submittedName>
        <fullName evidence="3">Glycine zipper family protein</fullName>
    </submittedName>
</protein>
<evidence type="ECO:0000256" key="2">
    <source>
        <dbReference type="SAM" id="SignalP"/>
    </source>
</evidence>
<dbReference type="Proteomes" id="UP001301152">
    <property type="component" value="Unassembled WGS sequence"/>
</dbReference>
<accession>A0ABT3QHG2</accession>
<dbReference type="RefSeq" id="WP_242005335.1">
    <property type="nucleotide sequence ID" value="NZ_JAERKX010000033.1"/>
</dbReference>
<keyword evidence="2" id="KW-0732">Signal</keyword>
<evidence type="ECO:0000313" key="4">
    <source>
        <dbReference type="Proteomes" id="UP001301152"/>
    </source>
</evidence>
<keyword evidence="4" id="KW-1185">Reference proteome</keyword>
<proteinExistence type="predicted"/>
<feature type="compositionally biased region" description="Polar residues" evidence="1">
    <location>
        <begin position="165"/>
        <end position="174"/>
    </location>
</feature>
<organism evidence="3 4">
    <name type="scientific">Acetobacter thailandicus</name>
    <dbReference type="NCBI Taxonomy" id="1502842"/>
    <lineage>
        <taxon>Bacteria</taxon>
        <taxon>Pseudomonadati</taxon>
        <taxon>Pseudomonadota</taxon>
        <taxon>Alphaproteobacteria</taxon>
        <taxon>Acetobacterales</taxon>
        <taxon>Acetobacteraceae</taxon>
        <taxon>Acetobacter</taxon>
    </lineage>
</organism>
<sequence length="197" mass="19874">MKLNSGALLPLAAVLSLTACAQTPMGPTMQIMPAPGKDYNVFLQEQQFCKNQAEQAVKGQAESQNHKALYGALATTVLGAGLGAAAGGGTGAGIGAAAGAAGGGAGGGVYSQSQQNGIQTQYNNAYAQCMVAYHNILPGYNNQLTSAGTTTHKYHHTTPHRGKSATKTTSQLSVTPGADTKPAAASISKSNAPLELD</sequence>
<dbReference type="EMBL" id="JAPIUZ010000010">
    <property type="protein sequence ID" value="MCX2564727.1"/>
    <property type="molecule type" value="Genomic_DNA"/>
</dbReference>
<evidence type="ECO:0000256" key="1">
    <source>
        <dbReference type="SAM" id="MobiDB-lite"/>
    </source>
</evidence>
<name>A0ABT3QHG2_9PROT</name>
<gene>
    <name evidence="3" type="ORF">OQ497_12325</name>
</gene>
<dbReference type="PROSITE" id="PS51257">
    <property type="entry name" value="PROKAR_LIPOPROTEIN"/>
    <property type="match status" value="1"/>
</dbReference>
<feature type="compositionally biased region" description="Basic residues" evidence="1">
    <location>
        <begin position="152"/>
        <end position="164"/>
    </location>
</feature>
<feature type="signal peptide" evidence="2">
    <location>
        <begin position="1"/>
        <end position="21"/>
    </location>
</feature>
<evidence type="ECO:0000313" key="3">
    <source>
        <dbReference type="EMBL" id="MCX2564727.1"/>
    </source>
</evidence>
<comment type="caution">
    <text evidence="3">The sequence shown here is derived from an EMBL/GenBank/DDBJ whole genome shotgun (WGS) entry which is preliminary data.</text>
</comment>
<feature type="region of interest" description="Disordered" evidence="1">
    <location>
        <begin position="150"/>
        <end position="197"/>
    </location>
</feature>
<feature type="chain" id="PRO_5045996601" evidence="2">
    <location>
        <begin position="22"/>
        <end position="197"/>
    </location>
</feature>